<dbReference type="InterPro" id="IPR008930">
    <property type="entry name" value="Terpenoid_cyclase/PrenylTrfase"/>
</dbReference>
<gene>
    <name evidence="4" type="ORF">RJ640_014234</name>
</gene>
<sequence>MDMHVQVLSSHSPTQNIMPGFPRVPQVIIPPSGETDISMEDPSIIQQLKKEVREMLVVIADNPSEQLKLIDDIQRLGVSYQFESEIDAALQHIHDKYHEGDCTDDLYTLKLVVRALRFLLFSKVQQQV</sequence>
<dbReference type="Gene3D" id="1.50.10.130">
    <property type="entry name" value="Terpene synthase, N-terminal domain"/>
    <property type="match status" value="1"/>
</dbReference>
<dbReference type="EMBL" id="JAVXUO010001922">
    <property type="protein sequence ID" value="KAK2977954.1"/>
    <property type="molecule type" value="Genomic_DNA"/>
</dbReference>
<dbReference type="AlphaFoldDB" id="A0AA88UB08"/>
<keyword evidence="5" id="KW-1185">Reference proteome</keyword>
<dbReference type="GO" id="GO:0010333">
    <property type="term" value="F:terpene synthase activity"/>
    <property type="evidence" value="ECO:0007669"/>
    <property type="project" value="InterPro"/>
</dbReference>
<dbReference type="Pfam" id="PF01397">
    <property type="entry name" value="Terpene_synth"/>
    <property type="match status" value="1"/>
</dbReference>
<evidence type="ECO:0000313" key="4">
    <source>
        <dbReference type="EMBL" id="KAK2977954.1"/>
    </source>
</evidence>
<dbReference type="GO" id="GO:0016114">
    <property type="term" value="P:terpenoid biosynthetic process"/>
    <property type="evidence" value="ECO:0007669"/>
    <property type="project" value="InterPro"/>
</dbReference>
<keyword evidence="2" id="KW-0456">Lyase</keyword>
<comment type="caution">
    <text evidence="4">The sequence shown here is derived from an EMBL/GenBank/DDBJ whole genome shotgun (WGS) entry which is preliminary data.</text>
</comment>
<accession>A0AA88UB08</accession>
<comment type="cofactor">
    <cofactor evidence="1">
        <name>Mg(2+)</name>
        <dbReference type="ChEBI" id="CHEBI:18420"/>
    </cofactor>
</comment>
<proteinExistence type="predicted"/>
<organism evidence="4 5">
    <name type="scientific">Escallonia rubra</name>
    <dbReference type="NCBI Taxonomy" id="112253"/>
    <lineage>
        <taxon>Eukaryota</taxon>
        <taxon>Viridiplantae</taxon>
        <taxon>Streptophyta</taxon>
        <taxon>Embryophyta</taxon>
        <taxon>Tracheophyta</taxon>
        <taxon>Spermatophyta</taxon>
        <taxon>Magnoliopsida</taxon>
        <taxon>eudicotyledons</taxon>
        <taxon>Gunneridae</taxon>
        <taxon>Pentapetalae</taxon>
        <taxon>asterids</taxon>
        <taxon>campanulids</taxon>
        <taxon>Escalloniales</taxon>
        <taxon>Escalloniaceae</taxon>
        <taxon>Escallonia</taxon>
    </lineage>
</organism>
<dbReference type="PANTHER" id="PTHR31225:SF221">
    <property type="entry name" value="(-)-GERMACRENE D SYNTHASE"/>
    <property type="match status" value="1"/>
</dbReference>
<protein>
    <recommendedName>
        <fullName evidence="3">Terpene synthase N-terminal domain-containing protein</fullName>
    </recommendedName>
</protein>
<evidence type="ECO:0000256" key="1">
    <source>
        <dbReference type="ARBA" id="ARBA00001946"/>
    </source>
</evidence>
<reference evidence="4" key="1">
    <citation type="submission" date="2022-12" db="EMBL/GenBank/DDBJ databases">
        <title>Draft genome assemblies for two species of Escallonia (Escalloniales).</title>
        <authorList>
            <person name="Chanderbali A."/>
            <person name="Dervinis C."/>
            <person name="Anghel I."/>
            <person name="Soltis D."/>
            <person name="Soltis P."/>
            <person name="Zapata F."/>
        </authorList>
    </citation>
    <scope>NUCLEOTIDE SEQUENCE</scope>
    <source>
        <strain evidence="4">UCBG92.1500</strain>
        <tissue evidence="4">Leaf</tissue>
    </source>
</reference>
<dbReference type="InterPro" id="IPR036965">
    <property type="entry name" value="Terpene_synth_N_sf"/>
</dbReference>
<feature type="domain" description="Terpene synthase N-terminal" evidence="3">
    <location>
        <begin position="45"/>
        <end position="121"/>
    </location>
</feature>
<evidence type="ECO:0000256" key="2">
    <source>
        <dbReference type="ARBA" id="ARBA00023239"/>
    </source>
</evidence>
<name>A0AA88UB08_9ASTE</name>
<dbReference type="Proteomes" id="UP001187471">
    <property type="component" value="Unassembled WGS sequence"/>
</dbReference>
<dbReference type="SUPFAM" id="SSF48239">
    <property type="entry name" value="Terpenoid cyclases/Protein prenyltransferases"/>
    <property type="match status" value="1"/>
</dbReference>
<evidence type="ECO:0000313" key="5">
    <source>
        <dbReference type="Proteomes" id="UP001187471"/>
    </source>
</evidence>
<dbReference type="InterPro" id="IPR001906">
    <property type="entry name" value="Terpene_synth_N"/>
</dbReference>
<evidence type="ECO:0000259" key="3">
    <source>
        <dbReference type="Pfam" id="PF01397"/>
    </source>
</evidence>
<dbReference type="InterPro" id="IPR050148">
    <property type="entry name" value="Terpene_synthase-like"/>
</dbReference>
<dbReference type="PANTHER" id="PTHR31225">
    <property type="entry name" value="OS04G0344100 PROTEIN-RELATED"/>
    <property type="match status" value="1"/>
</dbReference>